<gene>
    <name evidence="2" type="ORF">GCM10008905_26280</name>
</gene>
<dbReference type="SUPFAM" id="SSF69304">
    <property type="entry name" value="Tricorn protease N-terminal domain"/>
    <property type="match status" value="1"/>
</dbReference>
<dbReference type="Gene3D" id="2.120.10.30">
    <property type="entry name" value="TolB, C-terminal domain"/>
    <property type="match status" value="1"/>
</dbReference>
<proteinExistence type="predicted"/>
<comment type="caution">
    <text evidence="2">The sequence shown here is derived from an EMBL/GenBank/DDBJ whole genome shotgun (WGS) entry which is preliminary data.</text>
</comment>
<dbReference type="PANTHER" id="PTHR30032">
    <property type="entry name" value="N-ACETYLMURAMOYL-L-ALANINE AMIDASE-RELATED"/>
    <property type="match status" value="1"/>
</dbReference>
<dbReference type="Pfam" id="PF04122">
    <property type="entry name" value="CW_binding_2"/>
    <property type="match status" value="3"/>
</dbReference>
<protein>
    <submittedName>
        <fullName evidence="2">Cell wall-binding repeat-containing protein</fullName>
    </submittedName>
</protein>
<sequence length="603" mass="66095">MNYKLKSYLLAVSITVGTLITMQNNVYAKVTNRIEGKDRFKTSIAISKEGWQKSDYAIIANGMDFPDALSASPLAAKYNAPIILVNGKELTTEIRDELARLEIKEAFIVGGTGAVSKNIENSITNMDIKVERYWGNNRYETAVAVAKNLGDFEEVVIANGMGFADALSMAPIAAKKGMPILLTSKDTLDKSVSSFLNEKLSGDSSKVKAYIIGGPTLVSENIEKGFSNKERLYGPSRYETNAAILAKFDKDINFENIYIASGQDFPDALSGSALAAKNSAPIVLSNKVMSFEGEKFINSKMESIVNINIIGGKAITSEGILQDLNFSNVAGNSKGNAQNLGVALKSGEWIYHKDNINGYIFKSSSDGSKITQINSEDSYFLNVVGQWIYYTDMEGNIYKVSIDGKDRQSVNGLKGDYIEIEGNYIYYLTTSEQGEKLNRADLEGNNNEFIGDVNSLNVAIKGDWAYYSDDLNGGIYKLNVNNKGNATKISEGAVSFMILEGDSIYYLNDEGILNKIGLDGNDSKVLSNNPMYGFNIQGSNIYYSNGNDAGKLYKMNLDGSEDIKLVNESSTLINIAGGWIYYINGELQFVRVRIDGTVRQLIK</sequence>
<dbReference type="PANTHER" id="PTHR30032:SF8">
    <property type="entry name" value="GERMINATION-SPECIFIC N-ACETYLMURAMOYL-L-ALANINE AMIDASE"/>
    <property type="match status" value="1"/>
</dbReference>
<dbReference type="InterPro" id="IPR007253">
    <property type="entry name" value="Cell_wall-bd_2"/>
</dbReference>
<organism evidence="2 3">
    <name type="scientific">Clostridium malenominatum</name>
    <dbReference type="NCBI Taxonomy" id="1539"/>
    <lineage>
        <taxon>Bacteria</taxon>
        <taxon>Bacillati</taxon>
        <taxon>Bacillota</taxon>
        <taxon>Clostridia</taxon>
        <taxon>Eubacteriales</taxon>
        <taxon>Clostridiaceae</taxon>
        <taxon>Clostridium</taxon>
    </lineage>
</organism>
<evidence type="ECO:0000259" key="1">
    <source>
        <dbReference type="Pfam" id="PF16472"/>
    </source>
</evidence>
<dbReference type="EMBL" id="BAAACF010000003">
    <property type="protein sequence ID" value="GAA0728007.1"/>
    <property type="molecule type" value="Genomic_DNA"/>
</dbReference>
<dbReference type="InterPro" id="IPR051922">
    <property type="entry name" value="Bact_Sporulation_Assoc"/>
</dbReference>
<name>A0ABN1J4A5_9CLOT</name>
<dbReference type="Proteomes" id="UP001500339">
    <property type="component" value="Unassembled WGS sequence"/>
</dbReference>
<reference evidence="2 3" key="1">
    <citation type="journal article" date="2019" name="Int. J. Syst. Evol. Microbiol.">
        <title>The Global Catalogue of Microorganisms (GCM) 10K type strain sequencing project: providing services to taxonomists for standard genome sequencing and annotation.</title>
        <authorList>
            <consortium name="The Broad Institute Genomics Platform"/>
            <consortium name="The Broad Institute Genome Sequencing Center for Infectious Disease"/>
            <person name="Wu L."/>
            <person name="Ma J."/>
        </authorList>
    </citation>
    <scope>NUCLEOTIDE SEQUENCE [LARGE SCALE GENOMIC DNA]</scope>
    <source>
        <strain evidence="2 3">JCM 1405</strain>
    </source>
</reference>
<evidence type="ECO:0000313" key="2">
    <source>
        <dbReference type="EMBL" id="GAA0728007.1"/>
    </source>
</evidence>
<evidence type="ECO:0000313" key="3">
    <source>
        <dbReference type="Proteomes" id="UP001500339"/>
    </source>
</evidence>
<accession>A0ABN1J4A5</accession>
<dbReference type="Pfam" id="PF16472">
    <property type="entry name" value="DUF5050"/>
    <property type="match status" value="1"/>
</dbReference>
<dbReference type="RefSeq" id="WP_343770363.1">
    <property type="nucleotide sequence ID" value="NZ_BAAACF010000003.1"/>
</dbReference>
<keyword evidence="3" id="KW-1185">Reference proteome</keyword>
<dbReference type="InterPro" id="IPR011042">
    <property type="entry name" value="6-blade_b-propeller_TolB-like"/>
</dbReference>
<dbReference type="Gene3D" id="3.40.50.12090">
    <property type="match status" value="3"/>
</dbReference>
<feature type="domain" description="Prolow-density lipoprotein receptor-related protein 1-like beta-propeller" evidence="1">
    <location>
        <begin position="332"/>
        <end position="585"/>
    </location>
</feature>
<dbReference type="InterPro" id="IPR032485">
    <property type="entry name" value="LRP1-like_beta_prop"/>
</dbReference>